<proteinExistence type="predicted"/>
<name>A0A8A1LSX4_AJEC8</name>
<feature type="transmembrane region" description="Helical" evidence="2">
    <location>
        <begin position="97"/>
        <end position="113"/>
    </location>
</feature>
<feature type="compositionally biased region" description="Basic residues" evidence="1">
    <location>
        <begin position="83"/>
        <end position="96"/>
    </location>
</feature>
<sequence length="114" mass="13226">MLFAGCCAFKIFLEGFSSYLFLWLPSHTTCVFSYVLRLNQHGACMCMAKKQAGFCAGRHHRVPHEFLAFGIQPSNHTISRGNPTRKRKRRKKEKRERKGNIIFSIALSIYIIFR</sequence>
<keyword evidence="2" id="KW-1133">Transmembrane helix</keyword>
<keyword evidence="2" id="KW-0812">Transmembrane</keyword>
<dbReference type="EMBL" id="CP069105">
    <property type="protein sequence ID" value="QSS55087.1"/>
    <property type="molecule type" value="Genomic_DNA"/>
</dbReference>
<dbReference type="VEuPathDB" id="FungiDB:I7I53_02865"/>
<keyword evidence="2" id="KW-0472">Membrane</keyword>
<dbReference type="Proteomes" id="UP000663419">
    <property type="component" value="Chromosome 4"/>
</dbReference>
<evidence type="ECO:0000313" key="4">
    <source>
        <dbReference type="Proteomes" id="UP000663419"/>
    </source>
</evidence>
<evidence type="ECO:0000256" key="2">
    <source>
        <dbReference type="SAM" id="Phobius"/>
    </source>
</evidence>
<feature type="region of interest" description="Disordered" evidence="1">
    <location>
        <begin position="76"/>
        <end position="96"/>
    </location>
</feature>
<gene>
    <name evidence="3" type="ORF">I7I53_02865</name>
</gene>
<evidence type="ECO:0000256" key="1">
    <source>
        <dbReference type="SAM" id="MobiDB-lite"/>
    </source>
</evidence>
<reference evidence="3" key="1">
    <citation type="submission" date="2021-01" db="EMBL/GenBank/DDBJ databases">
        <title>Chromosome-level genome assembly of a human fungal pathogen reveals clustering of transcriptionally co-regulated genes.</title>
        <authorList>
            <person name="Voorhies M."/>
            <person name="Cohen S."/>
            <person name="Shea T.P."/>
            <person name="Petrus S."/>
            <person name="Munoz J.F."/>
            <person name="Poplawski S."/>
            <person name="Goldman W.E."/>
            <person name="Michael T."/>
            <person name="Cuomo C.A."/>
            <person name="Sil A."/>
            <person name="Beyhan S."/>
        </authorList>
    </citation>
    <scope>NUCLEOTIDE SEQUENCE</scope>
    <source>
        <strain evidence="3">H88</strain>
    </source>
</reference>
<dbReference type="AlphaFoldDB" id="A0A8A1LSX4"/>
<accession>A0A8A1LSX4</accession>
<evidence type="ECO:0000313" key="3">
    <source>
        <dbReference type="EMBL" id="QSS55087.1"/>
    </source>
</evidence>
<organism evidence="3 4">
    <name type="scientific">Ajellomyces capsulatus (strain H88)</name>
    <name type="common">Darling's disease fungus</name>
    <name type="synonym">Histoplasma capsulatum</name>
    <dbReference type="NCBI Taxonomy" id="544711"/>
    <lineage>
        <taxon>Eukaryota</taxon>
        <taxon>Fungi</taxon>
        <taxon>Dikarya</taxon>
        <taxon>Ascomycota</taxon>
        <taxon>Pezizomycotina</taxon>
        <taxon>Eurotiomycetes</taxon>
        <taxon>Eurotiomycetidae</taxon>
        <taxon>Onygenales</taxon>
        <taxon>Ajellomycetaceae</taxon>
        <taxon>Histoplasma</taxon>
    </lineage>
</organism>
<protein>
    <submittedName>
        <fullName evidence="3">Uncharacterized protein</fullName>
    </submittedName>
</protein>